<organism evidence="2">
    <name type="scientific">Spathaspora passalidarum (strain NRRL Y-27907 / 11-Y1)</name>
    <dbReference type="NCBI Taxonomy" id="619300"/>
    <lineage>
        <taxon>Eukaryota</taxon>
        <taxon>Fungi</taxon>
        <taxon>Dikarya</taxon>
        <taxon>Ascomycota</taxon>
        <taxon>Saccharomycotina</taxon>
        <taxon>Pichiomycetes</taxon>
        <taxon>Debaryomycetaceae</taxon>
        <taxon>Spathaspora</taxon>
    </lineage>
</organism>
<gene>
    <name evidence="1" type="ORF">SPAPADRAFT_62914</name>
</gene>
<dbReference type="KEGG" id="spaa:SPAPADRAFT_62914"/>
<dbReference type="AlphaFoldDB" id="G3AS60"/>
<dbReference type="EMBL" id="GL996504">
    <property type="protein sequence ID" value="EGW31019.1"/>
    <property type="molecule type" value="Genomic_DNA"/>
</dbReference>
<evidence type="ECO:0008006" key="3">
    <source>
        <dbReference type="Google" id="ProtNLM"/>
    </source>
</evidence>
<evidence type="ECO:0000313" key="1">
    <source>
        <dbReference type="EMBL" id="EGW31019.1"/>
    </source>
</evidence>
<reference evidence="1 2" key="1">
    <citation type="journal article" date="2011" name="Proc. Natl. Acad. Sci. U.S.A.">
        <title>Comparative genomics of xylose-fermenting fungi for enhanced biofuel production.</title>
        <authorList>
            <person name="Wohlbach D.J."/>
            <person name="Kuo A."/>
            <person name="Sato T.K."/>
            <person name="Potts K.M."/>
            <person name="Salamov A.A."/>
            <person name="LaButti K.M."/>
            <person name="Sun H."/>
            <person name="Clum A."/>
            <person name="Pangilinan J.L."/>
            <person name="Lindquist E.A."/>
            <person name="Lucas S."/>
            <person name="Lapidus A."/>
            <person name="Jin M."/>
            <person name="Gunawan C."/>
            <person name="Balan V."/>
            <person name="Dale B.E."/>
            <person name="Jeffries T.W."/>
            <person name="Zinkel R."/>
            <person name="Barry K.W."/>
            <person name="Grigoriev I.V."/>
            <person name="Gasch A.P."/>
        </authorList>
    </citation>
    <scope>NUCLEOTIDE SEQUENCE [LARGE SCALE GENOMIC DNA]</scope>
    <source>
        <strain evidence="2">NRRL Y-27907 / 11-Y1</strain>
    </source>
</reference>
<sequence length="541" mass="63090">MITISELPLDILSLVVNQIHHSSSTEEYQHALTSLSQTCHYFNRIVNPVLYKNIVIYDNENAAITNSGSTTTTTFIHISHLPKFINSLSISNFKLISSIHIHCHSNFATFDYYQLYNKLNYFWSKTNHAIEFINFDVDNIRRFQCLNHFISHNNGANIVEENDEWWHGDSYPKSHHKLNNLKNWSILSIQELYNIPVNPNLTNLDFFIEGVKESCVANPTNLMHNLRFIKTLHLNTTPSTKIFTGLSNVHCDNLENLSVCYSHTFNQPKLTLSLLTDKVNFNNLHQLELKLNCFHPDCDCINQFYHDLALLPDEFTNLTKLSIINYKSKNSANNLCQYNYLVSKQLSPLFKKFSKIKSLYFNINEFLKIDQLKIDWNKFISAISTLTSLDSLTIVDFFNWWMPSIALPNRSVLSPEILLNSCGCSQCNQARYKFTKMAEYDAENNYTHKFSSFNHEEVRVDKYKVILNKSNSKFLTFIYQQFKSQFNQPLIYSLHANNFRENKELWKEFQLLFKHNCLNRLSGEIKHGEDYLKVNLGGIIA</sequence>
<dbReference type="OrthoDB" id="2564148at2759"/>
<evidence type="ECO:0000313" key="2">
    <source>
        <dbReference type="Proteomes" id="UP000000709"/>
    </source>
</evidence>
<accession>G3AS60</accession>
<dbReference type="eggNOG" id="ENOG502SREB">
    <property type="taxonomic scope" value="Eukaryota"/>
</dbReference>
<dbReference type="HOGENOM" id="CLU_451349_0_0_1"/>
<name>G3AS60_SPAPN</name>
<dbReference type="GeneID" id="18874523"/>
<keyword evidence="2" id="KW-1185">Reference proteome</keyword>
<dbReference type="RefSeq" id="XP_007377052.1">
    <property type="nucleotide sequence ID" value="XM_007376990.1"/>
</dbReference>
<proteinExistence type="predicted"/>
<protein>
    <recommendedName>
        <fullName evidence="3">F-box domain-containing protein</fullName>
    </recommendedName>
</protein>
<dbReference type="OMA" id="DCILQFF"/>
<dbReference type="Proteomes" id="UP000000709">
    <property type="component" value="Unassembled WGS sequence"/>
</dbReference>
<dbReference type="InParanoid" id="G3AS60"/>